<evidence type="ECO:0000313" key="6">
    <source>
        <dbReference type="EMBL" id="TDL91500.1"/>
    </source>
</evidence>
<keyword evidence="1 4" id="KW-0812">Transmembrane</keyword>
<dbReference type="Gene3D" id="1.20.1250.20">
    <property type="entry name" value="MFS general substrate transporter like domains"/>
    <property type="match status" value="1"/>
</dbReference>
<name>A0A4R6B5X3_9RHOB</name>
<dbReference type="InterPro" id="IPR036259">
    <property type="entry name" value="MFS_trans_sf"/>
</dbReference>
<feature type="transmembrane region" description="Helical" evidence="4">
    <location>
        <begin position="247"/>
        <end position="267"/>
    </location>
</feature>
<keyword evidence="2 4" id="KW-1133">Transmembrane helix</keyword>
<keyword evidence="7" id="KW-1185">Reference proteome</keyword>
<evidence type="ECO:0000256" key="2">
    <source>
        <dbReference type="ARBA" id="ARBA00022989"/>
    </source>
</evidence>
<protein>
    <submittedName>
        <fullName evidence="6">MFS transporter</fullName>
    </submittedName>
</protein>
<organism evidence="6 7">
    <name type="scientific">Meridianimarinicoccus aquatilis</name>
    <dbReference type="NCBI Taxonomy" id="2552766"/>
    <lineage>
        <taxon>Bacteria</taxon>
        <taxon>Pseudomonadati</taxon>
        <taxon>Pseudomonadota</taxon>
        <taxon>Alphaproteobacteria</taxon>
        <taxon>Rhodobacterales</taxon>
        <taxon>Paracoccaceae</taxon>
        <taxon>Meridianimarinicoccus</taxon>
    </lineage>
</organism>
<keyword evidence="3 4" id="KW-0472">Membrane</keyword>
<feature type="transmembrane region" description="Helical" evidence="4">
    <location>
        <begin position="7"/>
        <end position="28"/>
    </location>
</feature>
<evidence type="ECO:0000256" key="1">
    <source>
        <dbReference type="ARBA" id="ARBA00022692"/>
    </source>
</evidence>
<feature type="domain" description="Major facilitator superfamily (MFS) profile" evidence="5">
    <location>
        <begin position="7"/>
        <end position="393"/>
    </location>
</feature>
<dbReference type="InterPro" id="IPR050327">
    <property type="entry name" value="Proton-linked_MCT"/>
</dbReference>
<feature type="transmembrane region" description="Helical" evidence="4">
    <location>
        <begin position="98"/>
        <end position="123"/>
    </location>
</feature>
<evidence type="ECO:0000313" key="7">
    <source>
        <dbReference type="Proteomes" id="UP000294562"/>
    </source>
</evidence>
<feature type="transmembrane region" description="Helical" evidence="4">
    <location>
        <begin position="279"/>
        <end position="299"/>
    </location>
</feature>
<accession>A0A4R6B5X3</accession>
<dbReference type="OrthoDB" id="146345at2"/>
<gene>
    <name evidence="6" type="ORF">E2L05_00450</name>
</gene>
<dbReference type="PROSITE" id="PS50850">
    <property type="entry name" value="MFS"/>
    <property type="match status" value="1"/>
</dbReference>
<proteinExistence type="predicted"/>
<feature type="transmembrane region" description="Helical" evidence="4">
    <location>
        <begin position="40"/>
        <end position="59"/>
    </location>
</feature>
<feature type="transmembrane region" description="Helical" evidence="4">
    <location>
        <begin position="71"/>
        <end position="92"/>
    </location>
</feature>
<dbReference type="CDD" id="cd17355">
    <property type="entry name" value="MFS_YcxA_like"/>
    <property type="match status" value="1"/>
</dbReference>
<comment type="caution">
    <text evidence="6">The sequence shown here is derived from an EMBL/GenBank/DDBJ whole genome shotgun (WGS) entry which is preliminary data.</text>
</comment>
<reference evidence="6 7" key="1">
    <citation type="submission" date="2019-03" db="EMBL/GenBank/DDBJ databases">
        <title>Rhodobacteraceae bacterium SM1902, a new member of the family Rhodobacteraceae isolated from Yantai.</title>
        <authorList>
            <person name="Sun Y."/>
        </authorList>
    </citation>
    <scope>NUCLEOTIDE SEQUENCE [LARGE SCALE GENOMIC DNA]</scope>
    <source>
        <strain evidence="6 7">SM1902</strain>
    </source>
</reference>
<sequence>MHKWQGAGVALICGALILLVSLGVRHGFGLFLQPISMDQGWGRGTFAFAIALQNLVWGASQPFTGILADRYGAKPIIIGGAVLYASGLWIMSVVAGQGLFILGAGVLIGLGLSGTTFPVIFGAISRLVQPAQRSLAMGITMAVGSFGQFAMLPISLGLIMEFDWQGALIVLSGLALAMIPLAFGIRFAPAPVANAQEDVSFGQALRDAFRERDFWLLSLGFFACGFQVVFIAVHLPAYLADKGIDSGVATTVLALIGLVNIAGAYLAGLWGGRLRKPMLLSWIYLARAVVIAAFLLIPISAASAYGFGALMGLFWLSTVPLTNGTVAAVFGVKHMSMLGGIVFFAHQLGSFAGGWLGGWLYDLTGSYDLAWSIAIALSLVAAVLNWPITERSLAQRRTSA</sequence>
<evidence type="ECO:0000256" key="4">
    <source>
        <dbReference type="SAM" id="Phobius"/>
    </source>
</evidence>
<dbReference type="InterPro" id="IPR011701">
    <property type="entry name" value="MFS"/>
</dbReference>
<feature type="transmembrane region" description="Helical" evidence="4">
    <location>
        <begin position="305"/>
        <end position="330"/>
    </location>
</feature>
<dbReference type="PANTHER" id="PTHR11360:SF284">
    <property type="entry name" value="EG:103B4.3 PROTEIN-RELATED"/>
    <property type="match status" value="1"/>
</dbReference>
<feature type="transmembrane region" description="Helical" evidence="4">
    <location>
        <begin position="135"/>
        <end position="160"/>
    </location>
</feature>
<evidence type="ECO:0000259" key="5">
    <source>
        <dbReference type="PROSITE" id="PS50850"/>
    </source>
</evidence>
<dbReference type="SUPFAM" id="SSF103473">
    <property type="entry name" value="MFS general substrate transporter"/>
    <property type="match status" value="1"/>
</dbReference>
<feature type="transmembrane region" description="Helical" evidence="4">
    <location>
        <begin position="337"/>
        <end position="357"/>
    </location>
</feature>
<dbReference type="EMBL" id="SMZO01000001">
    <property type="protein sequence ID" value="TDL91500.1"/>
    <property type="molecule type" value="Genomic_DNA"/>
</dbReference>
<dbReference type="GO" id="GO:0022857">
    <property type="term" value="F:transmembrane transporter activity"/>
    <property type="evidence" value="ECO:0007669"/>
    <property type="project" value="InterPro"/>
</dbReference>
<feature type="transmembrane region" description="Helical" evidence="4">
    <location>
        <begin position="166"/>
        <end position="185"/>
    </location>
</feature>
<feature type="transmembrane region" description="Helical" evidence="4">
    <location>
        <begin position="214"/>
        <end position="235"/>
    </location>
</feature>
<feature type="transmembrane region" description="Helical" evidence="4">
    <location>
        <begin position="369"/>
        <end position="388"/>
    </location>
</feature>
<evidence type="ECO:0000256" key="3">
    <source>
        <dbReference type="ARBA" id="ARBA00023136"/>
    </source>
</evidence>
<dbReference type="Pfam" id="PF07690">
    <property type="entry name" value="MFS_1"/>
    <property type="match status" value="1"/>
</dbReference>
<dbReference type="InterPro" id="IPR020846">
    <property type="entry name" value="MFS_dom"/>
</dbReference>
<dbReference type="AlphaFoldDB" id="A0A4R6B5X3"/>
<dbReference type="Proteomes" id="UP000294562">
    <property type="component" value="Unassembled WGS sequence"/>
</dbReference>
<dbReference type="PANTHER" id="PTHR11360">
    <property type="entry name" value="MONOCARBOXYLATE TRANSPORTER"/>
    <property type="match status" value="1"/>
</dbReference>